<dbReference type="Proteomes" id="UP001189429">
    <property type="component" value="Unassembled WGS sequence"/>
</dbReference>
<sequence length="426" mass="47761">MVFEWSKVGTSFNVGWLATKYWGALLPPGPDENGIKKQVEESASQKGGKAAPFLKVTDIGVKRIHAADGGLGLPNSFLLWHWGMMVVFLVLFCLTFVATTPIPDAEGGFPWLTVVQKLIVMFNMWESLGLGVMHGPLHAKFGPPFTDWWYRMTPGTLKYNAPFMPCLSSKRNWIDVIVEAPLTWALTIRCLAAPEVTPELMLPLTLCGIYEFIFDYGQHMHTYGTQNLHCFVAMCFPIEKGQIVGIQLFLTWFYVCSGWCKIGPCFKYLNVGNAMTAKWNATCPWAQAYRKAMFVNHDEDDYRLTRFAGIISVAMAMCEILGPMLCLSNDKTVVYAGLVTICCMHLYIISTLIIDVFTWNFADASWYVILFGILRTGFDWAALPTMDPLLAAWLGVHIAYSAYGHFVPSHVPYVVAHRHAAGNFSQ</sequence>
<keyword evidence="3" id="KW-1185">Reference proteome</keyword>
<keyword evidence="1" id="KW-1133">Transmembrane helix</keyword>
<reference evidence="2" key="1">
    <citation type="submission" date="2023-10" db="EMBL/GenBank/DDBJ databases">
        <authorList>
            <person name="Chen Y."/>
            <person name="Shah S."/>
            <person name="Dougan E. K."/>
            <person name="Thang M."/>
            <person name="Chan C."/>
        </authorList>
    </citation>
    <scope>NUCLEOTIDE SEQUENCE [LARGE SCALE GENOMIC DNA]</scope>
</reference>
<feature type="transmembrane region" description="Helical" evidence="1">
    <location>
        <begin position="333"/>
        <end position="357"/>
    </location>
</feature>
<feature type="transmembrane region" description="Helical" evidence="1">
    <location>
        <begin position="307"/>
        <end position="327"/>
    </location>
</feature>
<protein>
    <submittedName>
        <fullName evidence="2">Uncharacterized protein</fullName>
    </submittedName>
</protein>
<feature type="transmembrane region" description="Helical" evidence="1">
    <location>
        <begin position="79"/>
        <end position="98"/>
    </location>
</feature>
<name>A0ABN9QQV0_9DINO</name>
<evidence type="ECO:0000313" key="3">
    <source>
        <dbReference type="Proteomes" id="UP001189429"/>
    </source>
</evidence>
<feature type="non-terminal residue" evidence="2">
    <location>
        <position position="426"/>
    </location>
</feature>
<evidence type="ECO:0000313" key="2">
    <source>
        <dbReference type="EMBL" id="CAK0805988.1"/>
    </source>
</evidence>
<organism evidence="2 3">
    <name type="scientific">Prorocentrum cordatum</name>
    <dbReference type="NCBI Taxonomy" id="2364126"/>
    <lineage>
        <taxon>Eukaryota</taxon>
        <taxon>Sar</taxon>
        <taxon>Alveolata</taxon>
        <taxon>Dinophyceae</taxon>
        <taxon>Prorocentrales</taxon>
        <taxon>Prorocentraceae</taxon>
        <taxon>Prorocentrum</taxon>
    </lineage>
</organism>
<accession>A0ABN9QQV0</accession>
<dbReference type="EMBL" id="CAUYUJ010003604">
    <property type="protein sequence ID" value="CAK0805988.1"/>
    <property type="molecule type" value="Genomic_DNA"/>
</dbReference>
<dbReference type="Pfam" id="PF12077">
    <property type="entry name" value="DUF3556"/>
    <property type="match status" value="1"/>
</dbReference>
<evidence type="ECO:0000256" key="1">
    <source>
        <dbReference type="SAM" id="Phobius"/>
    </source>
</evidence>
<proteinExistence type="predicted"/>
<keyword evidence="1" id="KW-0472">Membrane</keyword>
<comment type="caution">
    <text evidence="2">The sequence shown here is derived from an EMBL/GenBank/DDBJ whole genome shotgun (WGS) entry which is preliminary data.</text>
</comment>
<keyword evidence="1" id="KW-0812">Transmembrane</keyword>
<gene>
    <name evidence="2" type="ORF">PCOR1329_LOCUS12366</name>
</gene>
<dbReference type="InterPro" id="IPR021941">
    <property type="entry name" value="DUF3556_TM"/>
</dbReference>
<feature type="transmembrane region" description="Helical" evidence="1">
    <location>
        <begin position="364"/>
        <end position="383"/>
    </location>
</feature>
<feature type="transmembrane region" description="Helical" evidence="1">
    <location>
        <begin position="389"/>
        <end position="408"/>
    </location>
</feature>